<keyword evidence="2 8" id="KW-1003">Cell membrane</keyword>
<comment type="caution">
    <text evidence="10">The sequence shown here is derived from an EMBL/GenBank/DDBJ whole genome shotgun (WGS) entry which is preliminary data.</text>
</comment>
<evidence type="ECO:0000256" key="6">
    <source>
        <dbReference type="ARBA" id="ARBA00022967"/>
    </source>
</evidence>
<evidence type="ECO:0000256" key="3">
    <source>
        <dbReference type="ARBA" id="ARBA00022519"/>
    </source>
</evidence>
<dbReference type="InterPro" id="IPR017871">
    <property type="entry name" value="ABC_transporter-like_CS"/>
</dbReference>
<dbReference type="InterPro" id="IPR005893">
    <property type="entry name" value="PotA-like"/>
</dbReference>
<dbReference type="PROSITE" id="PS50893">
    <property type="entry name" value="ABC_TRANSPORTER_2"/>
    <property type="match status" value="1"/>
</dbReference>
<dbReference type="InterPro" id="IPR003593">
    <property type="entry name" value="AAA+_ATPase"/>
</dbReference>
<dbReference type="SMART" id="SM00382">
    <property type="entry name" value="AAA"/>
    <property type="match status" value="1"/>
</dbReference>
<comment type="subunit">
    <text evidence="8">The complex is composed of two ATP-binding proteins (PotA), two transmembrane proteins (PotB and PotC) and a solute-binding protein (PotD).</text>
</comment>
<dbReference type="Gene3D" id="2.40.50.100">
    <property type="match status" value="1"/>
</dbReference>
<organism evidence="10 11">
    <name type="scientific">Paraburkholderia denitrificans</name>
    <dbReference type="NCBI Taxonomy" id="694025"/>
    <lineage>
        <taxon>Bacteria</taxon>
        <taxon>Pseudomonadati</taxon>
        <taxon>Pseudomonadota</taxon>
        <taxon>Betaproteobacteria</taxon>
        <taxon>Burkholderiales</taxon>
        <taxon>Burkholderiaceae</taxon>
        <taxon>Paraburkholderia</taxon>
    </lineage>
</organism>
<protein>
    <recommendedName>
        <fullName evidence="8">Spermidine/putrescine import ATP-binding protein PotA</fullName>
        <ecNumber evidence="8">7.6.2.11</ecNumber>
    </recommendedName>
</protein>
<dbReference type="PROSITE" id="PS00211">
    <property type="entry name" value="ABC_TRANSPORTER_1"/>
    <property type="match status" value="1"/>
</dbReference>
<reference evidence="11" key="1">
    <citation type="journal article" date="2019" name="Int. J. Syst. Evol. Microbiol.">
        <title>The Global Catalogue of Microorganisms (GCM) 10K type strain sequencing project: providing services to taxonomists for standard genome sequencing and annotation.</title>
        <authorList>
            <consortium name="The Broad Institute Genomics Platform"/>
            <consortium name="The Broad Institute Genome Sequencing Center for Infectious Disease"/>
            <person name="Wu L."/>
            <person name="Ma J."/>
        </authorList>
    </citation>
    <scope>NUCLEOTIDE SEQUENCE [LARGE SCALE GENOMIC DNA]</scope>
    <source>
        <strain evidence="11">CCUG 56042</strain>
    </source>
</reference>
<keyword evidence="11" id="KW-1185">Reference proteome</keyword>
<dbReference type="RefSeq" id="WP_377714688.1">
    <property type="nucleotide sequence ID" value="NZ_JBHSMP010000036.1"/>
</dbReference>
<dbReference type="Pfam" id="PF00005">
    <property type="entry name" value="ABC_tran"/>
    <property type="match status" value="1"/>
</dbReference>
<evidence type="ECO:0000256" key="4">
    <source>
        <dbReference type="ARBA" id="ARBA00022741"/>
    </source>
</evidence>
<dbReference type="EC" id="7.6.2.11" evidence="8"/>
<dbReference type="SUPFAM" id="SSF52540">
    <property type="entry name" value="P-loop containing nucleoside triphosphate hydrolases"/>
    <property type="match status" value="1"/>
</dbReference>
<keyword evidence="3" id="KW-0997">Cell inner membrane</keyword>
<evidence type="ECO:0000313" key="11">
    <source>
        <dbReference type="Proteomes" id="UP001596103"/>
    </source>
</evidence>
<evidence type="ECO:0000259" key="9">
    <source>
        <dbReference type="PROSITE" id="PS50893"/>
    </source>
</evidence>
<keyword evidence="1 8" id="KW-0813">Transport</keyword>
<dbReference type="Gene3D" id="3.40.50.300">
    <property type="entry name" value="P-loop containing nucleotide triphosphate hydrolases"/>
    <property type="match status" value="1"/>
</dbReference>
<dbReference type="InterPro" id="IPR013611">
    <property type="entry name" value="Transp-assoc_OB_typ2"/>
</dbReference>
<keyword evidence="4 8" id="KW-0547">Nucleotide-binding</keyword>
<dbReference type="InterPro" id="IPR003439">
    <property type="entry name" value="ABC_transporter-like_ATP-bd"/>
</dbReference>
<keyword evidence="7 8" id="KW-0472">Membrane</keyword>
<feature type="domain" description="ABC transporter" evidence="9">
    <location>
        <begin position="27"/>
        <end position="257"/>
    </location>
</feature>
<evidence type="ECO:0000313" key="10">
    <source>
        <dbReference type="EMBL" id="MFC5431453.1"/>
    </source>
</evidence>
<dbReference type="InterPro" id="IPR027417">
    <property type="entry name" value="P-loop_NTPase"/>
</dbReference>
<gene>
    <name evidence="8" type="primary">potA</name>
    <name evidence="10" type="ORF">ACFPTO_21990</name>
</gene>
<dbReference type="InterPro" id="IPR008995">
    <property type="entry name" value="Mo/tungstate-bd_C_term_dom"/>
</dbReference>
<keyword evidence="5 8" id="KW-0067">ATP-binding</keyword>
<dbReference type="SUPFAM" id="SSF50331">
    <property type="entry name" value="MOP-like"/>
    <property type="match status" value="1"/>
</dbReference>
<dbReference type="EMBL" id="JBHSMP010000036">
    <property type="protein sequence ID" value="MFC5431453.1"/>
    <property type="molecule type" value="Genomic_DNA"/>
</dbReference>
<dbReference type="NCBIfam" id="TIGR01187">
    <property type="entry name" value="potA"/>
    <property type="match status" value="1"/>
</dbReference>
<evidence type="ECO:0000256" key="8">
    <source>
        <dbReference type="RuleBase" id="RU364083"/>
    </source>
</evidence>
<sequence>MNSTSTVNANTAARASGAAVTPNDAFVRIENVVKKFGDSTAVDHVSLNIAKNELFALLGSSGCGKSTLLRMLAGLETATSGRIFVDGEDLATLPPYRRPVNMMFQSYALFPHMSVESNVAFGLKQEGVPKNEIRERVADALNLVQMSRYARRKPHQLSGGQQQRVALARSLVKRPKLLLLDEPMSALDKKIRQKTQLELANIIEKVGVTCVMVTHDQEEAMTMANRLAVMSEGRIVQIGSPSQVYEFPNSRFSAEFIGSTNLFEGNVVEDEPDHIFVESEDLETRMYVSHGITGPLGMPVGISVRPERVRVTREKPASQHNWARGVVTNVAYMGSYSLYHVRLPGGKVVVSNLSSSHLTSDDAPVWNDDVYVSWSPASGVVLTQ</sequence>
<proteinExistence type="inferred from homology"/>
<accession>A0ABW0JE75</accession>
<dbReference type="InterPro" id="IPR050093">
    <property type="entry name" value="ABC_SmlMolc_Importer"/>
</dbReference>
<name>A0ABW0JE75_9BURK</name>
<dbReference type="PANTHER" id="PTHR42781:SF5">
    <property type="entry name" value="PUTRESCINE TRANSPORT ATP-BINDING PROTEIN POTG"/>
    <property type="match status" value="1"/>
</dbReference>
<dbReference type="Pfam" id="PF08402">
    <property type="entry name" value="TOBE_2"/>
    <property type="match status" value="1"/>
</dbReference>
<evidence type="ECO:0000256" key="2">
    <source>
        <dbReference type="ARBA" id="ARBA00022475"/>
    </source>
</evidence>
<comment type="similarity">
    <text evidence="8">Belongs to the ABC transporter superfamily. Spermidine/putrescine importer (TC 3.A.1.11.1) family.</text>
</comment>
<evidence type="ECO:0000256" key="5">
    <source>
        <dbReference type="ARBA" id="ARBA00022840"/>
    </source>
</evidence>
<dbReference type="GO" id="GO:0005524">
    <property type="term" value="F:ATP binding"/>
    <property type="evidence" value="ECO:0007669"/>
    <property type="project" value="UniProtKB-KW"/>
</dbReference>
<comment type="function">
    <text evidence="8">Part of the ABC transporter complex PotABCD involved in spermidine/putrescine import. Responsible for energy coupling to the transport system.</text>
</comment>
<dbReference type="PANTHER" id="PTHR42781">
    <property type="entry name" value="SPERMIDINE/PUTRESCINE IMPORT ATP-BINDING PROTEIN POTA"/>
    <property type="match status" value="1"/>
</dbReference>
<evidence type="ECO:0000256" key="7">
    <source>
        <dbReference type="ARBA" id="ARBA00023136"/>
    </source>
</evidence>
<evidence type="ECO:0000256" key="1">
    <source>
        <dbReference type="ARBA" id="ARBA00022448"/>
    </source>
</evidence>
<comment type="catalytic activity">
    <reaction evidence="8">
        <text>ATP + H2O + polyamine-[polyamine-binding protein]Side 1 = ADP + phosphate + polyamineSide 2 + [polyamine-binding protein]Side 1.</text>
        <dbReference type="EC" id="7.6.2.11"/>
    </reaction>
</comment>
<keyword evidence="6 8" id="KW-1278">Translocase</keyword>
<dbReference type="Proteomes" id="UP001596103">
    <property type="component" value="Unassembled WGS sequence"/>
</dbReference>